<protein>
    <submittedName>
        <fullName evidence="2">Uncharacterized protein</fullName>
    </submittedName>
</protein>
<feature type="region of interest" description="Disordered" evidence="1">
    <location>
        <begin position="94"/>
        <end position="138"/>
    </location>
</feature>
<name>A0A7J7SNE1_PIPKU</name>
<evidence type="ECO:0000256" key="1">
    <source>
        <dbReference type="SAM" id="MobiDB-lite"/>
    </source>
</evidence>
<dbReference type="AlphaFoldDB" id="A0A7J7SNE1"/>
<feature type="region of interest" description="Disordered" evidence="1">
    <location>
        <begin position="1"/>
        <end position="74"/>
    </location>
</feature>
<dbReference type="Proteomes" id="UP000558488">
    <property type="component" value="Unassembled WGS sequence"/>
</dbReference>
<gene>
    <name evidence="2" type="ORF">mPipKuh1_009784</name>
</gene>
<proteinExistence type="predicted"/>
<evidence type="ECO:0000313" key="3">
    <source>
        <dbReference type="Proteomes" id="UP000558488"/>
    </source>
</evidence>
<feature type="compositionally biased region" description="Basic and acidic residues" evidence="1">
    <location>
        <begin position="32"/>
        <end position="41"/>
    </location>
</feature>
<reference evidence="2 3" key="1">
    <citation type="journal article" date="2020" name="Nature">
        <title>Six reference-quality genomes reveal evolution of bat adaptations.</title>
        <authorList>
            <person name="Jebb D."/>
            <person name="Huang Z."/>
            <person name="Pippel M."/>
            <person name="Hughes G.M."/>
            <person name="Lavrichenko K."/>
            <person name="Devanna P."/>
            <person name="Winkler S."/>
            <person name="Jermiin L.S."/>
            <person name="Skirmuntt E.C."/>
            <person name="Katzourakis A."/>
            <person name="Burkitt-Gray L."/>
            <person name="Ray D.A."/>
            <person name="Sullivan K.A.M."/>
            <person name="Roscito J.G."/>
            <person name="Kirilenko B.M."/>
            <person name="Davalos L.M."/>
            <person name="Corthals A.P."/>
            <person name="Power M.L."/>
            <person name="Jones G."/>
            <person name="Ransome R.D."/>
            <person name="Dechmann D.K.N."/>
            <person name="Locatelli A.G."/>
            <person name="Puechmaille S.J."/>
            <person name="Fedrigo O."/>
            <person name="Jarvis E.D."/>
            <person name="Hiller M."/>
            <person name="Vernes S.C."/>
            <person name="Myers E.W."/>
            <person name="Teeling E.C."/>
        </authorList>
    </citation>
    <scope>NUCLEOTIDE SEQUENCE [LARGE SCALE GENOMIC DNA]</scope>
    <source>
        <strain evidence="2">MPipKuh1</strain>
        <tissue evidence="2">Flight muscle</tissue>
    </source>
</reference>
<comment type="caution">
    <text evidence="2">The sequence shown here is derived from an EMBL/GenBank/DDBJ whole genome shotgun (WGS) entry which is preliminary data.</text>
</comment>
<dbReference type="EMBL" id="JACAGB010000038">
    <property type="protein sequence ID" value="KAF6289952.1"/>
    <property type="molecule type" value="Genomic_DNA"/>
</dbReference>
<evidence type="ECO:0000313" key="2">
    <source>
        <dbReference type="EMBL" id="KAF6289952.1"/>
    </source>
</evidence>
<feature type="compositionally biased region" description="Basic and acidic residues" evidence="1">
    <location>
        <begin position="94"/>
        <end position="105"/>
    </location>
</feature>
<keyword evidence="3" id="KW-1185">Reference proteome</keyword>
<organism evidence="2 3">
    <name type="scientific">Pipistrellus kuhlii</name>
    <name type="common">Kuhl's pipistrelle</name>
    <dbReference type="NCBI Taxonomy" id="59472"/>
    <lineage>
        <taxon>Eukaryota</taxon>
        <taxon>Metazoa</taxon>
        <taxon>Chordata</taxon>
        <taxon>Craniata</taxon>
        <taxon>Vertebrata</taxon>
        <taxon>Euteleostomi</taxon>
        <taxon>Mammalia</taxon>
        <taxon>Eutheria</taxon>
        <taxon>Laurasiatheria</taxon>
        <taxon>Chiroptera</taxon>
        <taxon>Yangochiroptera</taxon>
        <taxon>Vespertilionidae</taxon>
        <taxon>Pipistrellus</taxon>
    </lineage>
</organism>
<accession>A0A7J7SNE1</accession>
<sequence>MDDDYRGGGAALRTDMRPDDRSWSSGGGYFPDDYRHDDKSPPQRPKLNLKPLSTPKEDDFSAGPSQSSRAASIFAGAKPVDTAVGQGEVEEWLQKEQERLQHQLDEPQLEQQPRERHPSWQSEETQERNGPGQGIITDQHLSHIWQKCTKEREKSLENEKHSIRRKTFTLQLLSLPSLNSL</sequence>